<keyword evidence="3" id="KW-1185">Reference proteome</keyword>
<evidence type="ECO:0000313" key="2">
    <source>
        <dbReference type="EMBL" id="GLK06688.1"/>
    </source>
</evidence>
<keyword evidence="1" id="KW-1133">Transmembrane helix</keyword>
<feature type="transmembrane region" description="Helical" evidence="1">
    <location>
        <begin position="83"/>
        <end position="105"/>
    </location>
</feature>
<gene>
    <name evidence="2" type="ORF">GCM10017600_00930</name>
</gene>
<reference evidence="2" key="2">
    <citation type="submission" date="2023-01" db="EMBL/GenBank/DDBJ databases">
        <authorList>
            <person name="Sun Q."/>
            <person name="Evtushenko L."/>
        </authorList>
    </citation>
    <scope>NUCLEOTIDE SEQUENCE</scope>
    <source>
        <strain evidence="2">VKM Ac-2007</strain>
    </source>
</reference>
<protein>
    <submittedName>
        <fullName evidence="2">Uncharacterized protein</fullName>
    </submittedName>
</protein>
<organism evidence="2 3">
    <name type="scientific">Streptosporangium carneum</name>
    <dbReference type="NCBI Taxonomy" id="47481"/>
    <lineage>
        <taxon>Bacteria</taxon>
        <taxon>Bacillati</taxon>
        <taxon>Actinomycetota</taxon>
        <taxon>Actinomycetes</taxon>
        <taxon>Streptosporangiales</taxon>
        <taxon>Streptosporangiaceae</taxon>
        <taxon>Streptosporangium</taxon>
    </lineage>
</organism>
<evidence type="ECO:0000313" key="3">
    <source>
        <dbReference type="Proteomes" id="UP001143474"/>
    </source>
</evidence>
<comment type="caution">
    <text evidence="2">The sequence shown here is derived from an EMBL/GenBank/DDBJ whole genome shotgun (WGS) entry which is preliminary data.</text>
</comment>
<feature type="transmembrane region" description="Helical" evidence="1">
    <location>
        <begin position="111"/>
        <end position="134"/>
    </location>
</feature>
<dbReference type="Proteomes" id="UP001143474">
    <property type="component" value="Unassembled WGS sequence"/>
</dbReference>
<reference evidence="2" key="1">
    <citation type="journal article" date="2014" name="Int. J. Syst. Evol. Microbiol.">
        <title>Complete genome sequence of Corynebacterium casei LMG S-19264T (=DSM 44701T), isolated from a smear-ripened cheese.</title>
        <authorList>
            <consortium name="US DOE Joint Genome Institute (JGI-PGF)"/>
            <person name="Walter F."/>
            <person name="Albersmeier A."/>
            <person name="Kalinowski J."/>
            <person name="Ruckert C."/>
        </authorList>
    </citation>
    <scope>NUCLEOTIDE SEQUENCE</scope>
    <source>
        <strain evidence="2">VKM Ac-2007</strain>
    </source>
</reference>
<feature type="transmembrane region" description="Helical" evidence="1">
    <location>
        <begin position="40"/>
        <end position="62"/>
    </location>
</feature>
<proteinExistence type="predicted"/>
<keyword evidence="1" id="KW-0472">Membrane</keyword>
<dbReference type="AlphaFoldDB" id="A0A9W6MAI2"/>
<feature type="transmembrane region" description="Helical" evidence="1">
    <location>
        <begin position="9"/>
        <end position="28"/>
    </location>
</feature>
<dbReference type="RefSeq" id="WP_271215290.1">
    <property type="nucleotide sequence ID" value="NZ_BAAAVD010000021.1"/>
</dbReference>
<name>A0A9W6MAI2_9ACTN</name>
<accession>A0A9W6MAI2</accession>
<dbReference type="EMBL" id="BSEV01000001">
    <property type="protein sequence ID" value="GLK06688.1"/>
    <property type="molecule type" value="Genomic_DNA"/>
</dbReference>
<evidence type="ECO:0000256" key="1">
    <source>
        <dbReference type="SAM" id="Phobius"/>
    </source>
</evidence>
<keyword evidence="1" id="KW-0812">Transmembrane</keyword>
<sequence>MSYEEKGKWIYLLVILGTYGAYVAVILSRTRGVPLAEVAYVSPMLWSIGVSIVLSIVGRIVVEIAKPSESYKIDVRDRDINRFGEYVGGTVLGVAMVVPFGLVMLETDYFWIANAIYAAFVVSALTSTCLKLVAYRRGL</sequence>